<evidence type="ECO:0000313" key="2">
    <source>
        <dbReference type="Proteomes" id="UP000002531"/>
    </source>
</evidence>
<dbReference type="Proteomes" id="UP000002531">
    <property type="component" value="Chromosome"/>
</dbReference>
<protein>
    <submittedName>
        <fullName evidence="1">Uncharacterized protein</fullName>
    </submittedName>
</protein>
<dbReference type="HOGENOM" id="CLU_2451640_0_0_5"/>
<dbReference type="AlphaFoldDB" id="Q3SPA1"/>
<keyword evidence="2" id="KW-1185">Reference proteome</keyword>
<name>Q3SPA1_NITWN</name>
<organism evidence="1 2">
    <name type="scientific">Nitrobacter winogradskyi (strain ATCC 25391 / DSM 10237 / CIP 104748 / NCIMB 11846 / Nb-255)</name>
    <dbReference type="NCBI Taxonomy" id="323098"/>
    <lineage>
        <taxon>Bacteria</taxon>
        <taxon>Pseudomonadati</taxon>
        <taxon>Pseudomonadota</taxon>
        <taxon>Alphaproteobacteria</taxon>
        <taxon>Hyphomicrobiales</taxon>
        <taxon>Nitrobacteraceae</taxon>
        <taxon>Nitrobacter</taxon>
    </lineage>
</organism>
<gene>
    <name evidence="1" type="ordered locus">Nwi_2637</name>
</gene>
<evidence type="ECO:0000313" key="1">
    <source>
        <dbReference type="EMBL" id="ABA05890.1"/>
    </source>
</evidence>
<sequence length="89" mass="9658">MASMLTVRPGSNVAYAIASGGGLSDAPMAAIAIRGDQPRMIARFDQRMVETSTVRFEANLRLARGGSFTDPHALPRSCYECPRSMRRLA</sequence>
<dbReference type="KEGG" id="nwi:Nwi_2637"/>
<dbReference type="EMBL" id="CP000115">
    <property type="protein sequence ID" value="ABA05890.1"/>
    <property type="molecule type" value="Genomic_DNA"/>
</dbReference>
<proteinExistence type="predicted"/>
<reference evidence="1 2" key="1">
    <citation type="journal article" date="2006" name="Appl. Environ. Microbiol.">
        <title>Genome sequence of the chemolithoautotrophic nitrite-oxidizing bacterium Nitrobacter winogradskyi Nb-255.</title>
        <authorList>
            <person name="Starkenburg S.R."/>
            <person name="Chain P.S."/>
            <person name="Sayavedra-Soto L.A."/>
            <person name="Hauser L."/>
            <person name="Land M.L."/>
            <person name="Larimer F.W."/>
            <person name="Malfatti S.A."/>
            <person name="Klotz M.G."/>
            <person name="Bottomley P.J."/>
            <person name="Arp D.J."/>
            <person name="Hickey W.J."/>
        </authorList>
    </citation>
    <scope>NUCLEOTIDE SEQUENCE [LARGE SCALE GENOMIC DNA]</scope>
    <source>
        <strain evidence="2">ATCC 25391 / DSM 10237 / CIP 104748 / NCIMB 11846 / Nb-255</strain>
    </source>
</reference>
<accession>Q3SPA1</accession>